<reference evidence="4 5" key="1">
    <citation type="submission" date="2016-10" db="EMBL/GenBank/DDBJ databases">
        <authorList>
            <person name="de Groot N.N."/>
        </authorList>
    </citation>
    <scope>NUCLEOTIDE SEQUENCE [LARGE SCALE GENOMIC DNA]</scope>
    <source>
        <strain evidence="4 5">DSM 6793</strain>
    </source>
</reference>
<dbReference type="PANTHER" id="PTHR37299:SF1">
    <property type="entry name" value="STAGE 0 SPORULATION PROTEIN A HOMOLOG"/>
    <property type="match status" value="1"/>
</dbReference>
<dbReference type="PROSITE" id="PS50110">
    <property type="entry name" value="RESPONSE_REGULATORY"/>
    <property type="match status" value="1"/>
</dbReference>
<evidence type="ECO:0000259" key="3">
    <source>
        <dbReference type="PROSITE" id="PS50930"/>
    </source>
</evidence>
<dbReference type="Proteomes" id="UP000199514">
    <property type="component" value="Unassembled WGS sequence"/>
</dbReference>
<gene>
    <name evidence="4" type="ORF">SAMN05421780_101353</name>
</gene>
<accession>A0A1I1DNK4</accession>
<dbReference type="OrthoDB" id="1646880at2"/>
<dbReference type="SMART" id="SM00448">
    <property type="entry name" value="REC"/>
    <property type="match status" value="1"/>
</dbReference>
<dbReference type="EMBL" id="FOLE01000001">
    <property type="protein sequence ID" value="SFB76427.1"/>
    <property type="molecule type" value="Genomic_DNA"/>
</dbReference>
<dbReference type="PANTHER" id="PTHR37299">
    <property type="entry name" value="TRANSCRIPTIONAL REGULATOR-RELATED"/>
    <property type="match status" value="1"/>
</dbReference>
<dbReference type="AlphaFoldDB" id="A0A1I1DNK4"/>
<dbReference type="GO" id="GO:0003677">
    <property type="term" value="F:DNA binding"/>
    <property type="evidence" value="ECO:0007669"/>
    <property type="project" value="UniProtKB-KW"/>
</dbReference>
<evidence type="ECO:0000313" key="5">
    <source>
        <dbReference type="Proteomes" id="UP000199514"/>
    </source>
</evidence>
<evidence type="ECO:0000259" key="2">
    <source>
        <dbReference type="PROSITE" id="PS50110"/>
    </source>
</evidence>
<protein>
    <submittedName>
        <fullName evidence="4">DNA-binding response regulator, LytR/AlgR family</fullName>
    </submittedName>
</protein>
<name>A0A1I1DNK4_9BACT</name>
<dbReference type="GO" id="GO:0000156">
    <property type="term" value="F:phosphorelay response regulator activity"/>
    <property type="evidence" value="ECO:0007669"/>
    <property type="project" value="InterPro"/>
</dbReference>
<feature type="domain" description="HTH LytTR-type" evidence="3">
    <location>
        <begin position="145"/>
        <end position="243"/>
    </location>
</feature>
<evidence type="ECO:0000313" key="4">
    <source>
        <dbReference type="EMBL" id="SFB76427.1"/>
    </source>
</evidence>
<dbReference type="InterPro" id="IPR011006">
    <property type="entry name" value="CheY-like_superfamily"/>
</dbReference>
<dbReference type="Gene3D" id="2.40.50.1020">
    <property type="entry name" value="LytTr DNA-binding domain"/>
    <property type="match status" value="1"/>
</dbReference>
<dbReference type="Pfam" id="PF04397">
    <property type="entry name" value="LytTR"/>
    <property type="match status" value="1"/>
</dbReference>
<feature type="modified residue" description="4-aspartylphosphate" evidence="1">
    <location>
        <position position="60"/>
    </location>
</feature>
<dbReference type="STRING" id="927664.SAMN05421780_101353"/>
<dbReference type="RefSeq" id="WP_091506297.1">
    <property type="nucleotide sequence ID" value="NZ_FOLE01000001.1"/>
</dbReference>
<dbReference type="SMART" id="SM00850">
    <property type="entry name" value="LytTR"/>
    <property type="match status" value="1"/>
</dbReference>
<dbReference type="InterPro" id="IPR001789">
    <property type="entry name" value="Sig_transdc_resp-reg_receiver"/>
</dbReference>
<keyword evidence="4" id="KW-0238">DNA-binding</keyword>
<evidence type="ECO:0000256" key="1">
    <source>
        <dbReference type="PROSITE-ProRule" id="PRU00169"/>
    </source>
</evidence>
<proteinExistence type="predicted"/>
<organism evidence="4 5">
    <name type="scientific">Flexibacter flexilis DSM 6793</name>
    <dbReference type="NCBI Taxonomy" id="927664"/>
    <lineage>
        <taxon>Bacteria</taxon>
        <taxon>Pseudomonadati</taxon>
        <taxon>Bacteroidota</taxon>
        <taxon>Cytophagia</taxon>
        <taxon>Cytophagales</taxon>
        <taxon>Flexibacteraceae</taxon>
        <taxon>Flexibacter</taxon>
    </lineage>
</organism>
<dbReference type="Pfam" id="PF00072">
    <property type="entry name" value="Response_reg"/>
    <property type="match status" value="1"/>
</dbReference>
<dbReference type="PROSITE" id="PS50930">
    <property type="entry name" value="HTH_LYTTR"/>
    <property type="match status" value="1"/>
</dbReference>
<dbReference type="InterPro" id="IPR046947">
    <property type="entry name" value="LytR-like"/>
</dbReference>
<keyword evidence="5" id="KW-1185">Reference proteome</keyword>
<dbReference type="SUPFAM" id="SSF52172">
    <property type="entry name" value="CheY-like"/>
    <property type="match status" value="1"/>
</dbReference>
<dbReference type="Gene3D" id="3.40.50.2300">
    <property type="match status" value="1"/>
</dbReference>
<feature type="domain" description="Response regulatory" evidence="2">
    <location>
        <begin position="8"/>
        <end position="120"/>
    </location>
</feature>
<dbReference type="InterPro" id="IPR007492">
    <property type="entry name" value="LytTR_DNA-bd_dom"/>
</dbReference>
<keyword evidence="1" id="KW-0597">Phosphoprotein</keyword>
<sequence>MKTNKTYSCVLIDDDAGSRLILEHYIKLNPQLDLRASLGDGAEGLRYLLEHQDTDILFLDIQMPQMTGIELLKVLPKMPETILITSQTDFAIDAYALNVTDYLVKPPEYARFCKAVEKILDKLAYNAQKNAAQNPTNNEENSKDIFVKVSNKMIKIDLETVLYVEALSDYVLIATENAKHVVYSTLKAVSDRLPSSSFMRIHRSYIVNLKKIRAVEDNSVLIENKLIPISKSYQTEFYNHLNTL</sequence>